<comment type="caution">
    <text evidence="3">The sequence shown here is derived from an EMBL/GenBank/DDBJ whole genome shotgun (WGS) entry which is preliminary data.</text>
</comment>
<evidence type="ECO:0000256" key="2">
    <source>
        <dbReference type="SAM" id="Phobius"/>
    </source>
</evidence>
<feature type="transmembrane region" description="Helical" evidence="2">
    <location>
        <begin position="85"/>
        <end position="110"/>
    </location>
</feature>
<keyword evidence="2" id="KW-0472">Membrane</keyword>
<organism evidence="3 4">
    <name type="scientific">Falsiroseomonas oleicola</name>
    <dbReference type="NCBI Taxonomy" id="2801474"/>
    <lineage>
        <taxon>Bacteria</taxon>
        <taxon>Pseudomonadati</taxon>
        <taxon>Pseudomonadota</taxon>
        <taxon>Alphaproteobacteria</taxon>
        <taxon>Acetobacterales</taxon>
        <taxon>Roseomonadaceae</taxon>
        <taxon>Falsiroseomonas</taxon>
    </lineage>
</organism>
<evidence type="ECO:0000313" key="4">
    <source>
        <dbReference type="Proteomes" id="UP000689967"/>
    </source>
</evidence>
<feature type="coiled-coil region" evidence="1">
    <location>
        <begin position="41"/>
        <end position="68"/>
    </location>
</feature>
<keyword evidence="1" id="KW-0175">Coiled coil</keyword>
<accession>A0ABS6H9X9</accession>
<evidence type="ECO:0000256" key="1">
    <source>
        <dbReference type="SAM" id="Coils"/>
    </source>
</evidence>
<evidence type="ECO:0008006" key="5">
    <source>
        <dbReference type="Google" id="ProtNLM"/>
    </source>
</evidence>
<dbReference type="EMBL" id="JAERQM010000005">
    <property type="protein sequence ID" value="MBU8545510.1"/>
    <property type="molecule type" value="Genomic_DNA"/>
</dbReference>
<dbReference type="RefSeq" id="WP_216877513.1">
    <property type="nucleotide sequence ID" value="NZ_JAERQM010000005.1"/>
</dbReference>
<keyword evidence="2" id="KW-1133">Transmembrane helix</keyword>
<name>A0ABS6H9X9_9PROT</name>
<gene>
    <name evidence="3" type="ORF">JJQ90_17430</name>
</gene>
<protein>
    <recommendedName>
        <fullName evidence="5">DUF1515 domain-containing protein</fullName>
    </recommendedName>
</protein>
<keyword evidence="2" id="KW-0812">Transmembrane</keyword>
<evidence type="ECO:0000313" key="3">
    <source>
        <dbReference type="EMBL" id="MBU8545510.1"/>
    </source>
</evidence>
<proteinExistence type="predicted"/>
<sequence length="154" mass="16313">MTVDDSAKSHWLTSQAANDQTRQRLAVGSGDGHPPGMDTELALLKQRADQADQRMARMEGTLDRMDDRLVRITEVLGSVATRNTVWAALGTGAAIAFAVVGVFIAILTYLQDQRIATRPEPAPAAAVAPMILQLPPWPTPPASPAAPQPATPPG</sequence>
<dbReference type="Proteomes" id="UP000689967">
    <property type="component" value="Unassembled WGS sequence"/>
</dbReference>
<reference evidence="3 4" key="1">
    <citation type="submission" date="2021-01" db="EMBL/GenBank/DDBJ databases">
        <title>Roseomonas sp. nov, a bacterium isolated from an oil production mixture in Yumen Oilfield.</title>
        <authorList>
            <person name="Wu D."/>
        </authorList>
    </citation>
    <scope>NUCLEOTIDE SEQUENCE [LARGE SCALE GENOMIC DNA]</scope>
    <source>
        <strain evidence="3 4">ROY-5-3</strain>
    </source>
</reference>
<keyword evidence="4" id="KW-1185">Reference proteome</keyword>